<dbReference type="SUPFAM" id="SSF56496">
    <property type="entry name" value="Fibrinogen C-terminal domain-like"/>
    <property type="match status" value="1"/>
</dbReference>
<dbReference type="STRING" id="6412.T1EJJ7"/>
<dbReference type="SMART" id="SM00186">
    <property type="entry name" value="FBG"/>
    <property type="match status" value="1"/>
</dbReference>
<dbReference type="InParanoid" id="T1EJJ7"/>
<evidence type="ECO:0000259" key="1">
    <source>
        <dbReference type="PROSITE" id="PS51406"/>
    </source>
</evidence>
<reference evidence="4" key="1">
    <citation type="submission" date="2012-12" db="EMBL/GenBank/DDBJ databases">
        <authorList>
            <person name="Hellsten U."/>
            <person name="Grimwood J."/>
            <person name="Chapman J.A."/>
            <person name="Shapiro H."/>
            <person name="Aerts A."/>
            <person name="Otillar R.P."/>
            <person name="Terry A.Y."/>
            <person name="Boore J.L."/>
            <person name="Simakov O."/>
            <person name="Marletaz F."/>
            <person name="Cho S.-J."/>
            <person name="Edsinger-Gonzales E."/>
            <person name="Havlak P."/>
            <person name="Kuo D.-H."/>
            <person name="Larsson T."/>
            <person name="Lv J."/>
            <person name="Arendt D."/>
            <person name="Savage R."/>
            <person name="Osoegawa K."/>
            <person name="de Jong P."/>
            <person name="Lindberg D.R."/>
            <person name="Seaver E.C."/>
            <person name="Weisblat D.A."/>
            <person name="Putnam N.H."/>
            <person name="Grigoriev I.V."/>
            <person name="Rokhsar D.S."/>
        </authorList>
    </citation>
    <scope>NUCLEOTIDE SEQUENCE</scope>
</reference>
<dbReference type="RefSeq" id="XP_009027966.1">
    <property type="nucleotide sequence ID" value="XM_009029718.1"/>
</dbReference>
<dbReference type="Gene3D" id="3.90.215.10">
    <property type="entry name" value="Gamma Fibrinogen, chain A, domain 1"/>
    <property type="match status" value="1"/>
</dbReference>
<dbReference type="PANTHER" id="PTHR19143:SF462">
    <property type="entry name" value="APPLE DOMAIN-CONTAINING PROTEIN"/>
    <property type="match status" value="1"/>
</dbReference>
<reference evidence="3" key="3">
    <citation type="submission" date="2015-06" db="UniProtKB">
        <authorList>
            <consortium name="EnsemblMetazoa"/>
        </authorList>
    </citation>
    <scope>IDENTIFICATION</scope>
</reference>
<protein>
    <recommendedName>
        <fullName evidence="1">Fibrinogen C-terminal domain-containing protein</fullName>
    </recommendedName>
</protein>
<evidence type="ECO:0000313" key="2">
    <source>
        <dbReference type="EMBL" id="ESN93996.1"/>
    </source>
</evidence>
<evidence type="ECO:0000313" key="4">
    <source>
        <dbReference type="Proteomes" id="UP000015101"/>
    </source>
</evidence>
<dbReference type="AlphaFoldDB" id="T1EJJ7"/>
<accession>T1EJJ7</accession>
<dbReference type="OMA" id="NDYTIHV"/>
<dbReference type="HOGENOM" id="CLU_038628_6_2_1"/>
<reference evidence="2 4" key="2">
    <citation type="journal article" date="2013" name="Nature">
        <title>Insights into bilaterian evolution from three spiralian genomes.</title>
        <authorList>
            <person name="Simakov O."/>
            <person name="Marletaz F."/>
            <person name="Cho S.J."/>
            <person name="Edsinger-Gonzales E."/>
            <person name="Havlak P."/>
            <person name="Hellsten U."/>
            <person name="Kuo D.H."/>
            <person name="Larsson T."/>
            <person name="Lv J."/>
            <person name="Arendt D."/>
            <person name="Savage R."/>
            <person name="Osoegawa K."/>
            <person name="de Jong P."/>
            <person name="Grimwood J."/>
            <person name="Chapman J.A."/>
            <person name="Shapiro H."/>
            <person name="Aerts A."/>
            <person name="Otillar R.P."/>
            <person name="Terry A.Y."/>
            <person name="Boore J.L."/>
            <person name="Grigoriev I.V."/>
            <person name="Lindberg D.R."/>
            <person name="Seaver E.C."/>
            <person name="Weisblat D.A."/>
            <person name="Putnam N.H."/>
            <person name="Rokhsar D.S."/>
        </authorList>
    </citation>
    <scope>NUCLEOTIDE SEQUENCE</scope>
</reference>
<dbReference type="eggNOG" id="KOG2579">
    <property type="taxonomic scope" value="Eukaryota"/>
</dbReference>
<dbReference type="PROSITE" id="PS51406">
    <property type="entry name" value="FIBRINOGEN_C_2"/>
    <property type="match status" value="1"/>
</dbReference>
<proteinExistence type="predicted"/>
<dbReference type="Proteomes" id="UP000015101">
    <property type="component" value="Unassembled WGS sequence"/>
</dbReference>
<dbReference type="InterPro" id="IPR002181">
    <property type="entry name" value="Fibrinogen_a/b/g_C_dom"/>
</dbReference>
<keyword evidence="4" id="KW-1185">Reference proteome</keyword>
<name>T1EJJ7_HELRO</name>
<dbReference type="InterPro" id="IPR050373">
    <property type="entry name" value="Fibrinogen_C-term_domain"/>
</dbReference>
<evidence type="ECO:0000313" key="3">
    <source>
        <dbReference type="EnsemblMetazoa" id="HelroP145252"/>
    </source>
</evidence>
<sequence>VVQQRLDNSLSFDRKWASYKAGFGSYDSNFWFGLEKIYQLTNSGNYRLRFEVLGIGIWFSDEYDSFLIDSDSNDYTIHVSGYSGDNLNILNQPKLLGSTTYQNGQPFSTTDRDSSCGCPGMNNGGYWLNCCFAQNLNADHKG</sequence>
<dbReference type="EnsemblMetazoa" id="HelroT145252">
    <property type="protein sequence ID" value="HelroP145252"/>
    <property type="gene ID" value="HelroG145252"/>
</dbReference>
<dbReference type="GeneID" id="20196747"/>
<dbReference type="EMBL" id="KB097579">
    <property type="protein sequence ID" value="ESN93996.1"/>
    <property type="molecule type" value="Genomic_DNA"/>
</dbReference>
<dbReference type="KEGG" id="hro:HELRODRAFT_145252"/>
<feature type="domain" description="Fibrinogen C-terminal" evidence="1">
    <location>
        <begin position="1"/>
        <end position="142"/>
    </location>
</feature>
<dbReference type="CTD" id="20196747"/>
<dbReference type="GO" id="GO:0005615">
    <property type="term" value="C:extracellular space"/>
    <property type="evidence" value="ECO:0000318"/>
    <property type="project" value="GO_Central"/>
</dbReference>
<dbReference type="Pfam" id="PF00147">
    <property type="entry name" value="Fibrinogen_C"/>
    <property type="match status" value="1"/>
</dbReference>
<dbReference type="EMBL" id="AMQM01007185">
    <property type="status" value="NOT_ANNOTATED_CDS"/>
    <property type="molecule type" value="Genomic_DNA"/>
</dbReference>
<dbReference type="OrthoDB" id="6345539at2759"/>
<dbReference type="InterPro" id="IPR014716">
    <property type="entry name" value="Fibrinogen_a/b/g_C_1"/>
</dbReference>
<dbReference type="InterPro" id="IPR036056">
    <property type="entry name" value="Fibrinogen-like_C"/>
</dbReference>
<dbReference type="PANTHER" id="PTHR19143">
    <property type="entry name" value="FIBRINOGEN/TENASCIN/ANGIOPOEITIN"/>
    <property type="match status" value="1"/>
</dbReference>
<gene>
    <name evidence="3" type="primary">20196747</name>
    <name evidence="2" type="ORF">HELRODRAFT_145252</name>
</gene>
<organism evidence="3 4">
    <name type="scientific">Helobdella robusta</name>
    <name type="common">Californian leech</name>
    <dbReference type="NCBI Taxonomy" id="6412"/>
    <lineage>
        <taxon>Eukaryota</taxon>
        <taxon>Metazoa</taxon>
        <taxon>Spiralia</taxon>
        <taxon>Lophotrochozoa</taxon>
        <taxon>Annelida</taxon>
        <taxon>Clitellata</taxon>
        <taxon>Hirudinea</taxon>
        <taxon>Rhynchobdellida</taxon>
        <taxon>Glossiphoniidae</taxon>
        <taxon>Helobdella</taxon>
    </lineage>
</organism>